<protein>
    <submittedName>
        <fullName evidence="2">Uncharacterized protein</fullName>
    </submittedName>
</protein>
<evidence type="ECO:0000313" key="3">
    <source>
        <dbReference type="Proteomes" id="UP000094025"/>
    </source>
</evidence>
<dbReference type="OrthoDB" id="8266027at2"/>
<sequence length="120" mass="12620">MNIPNSAKAHPRAPPQPLADKLPSWLRRRRGLVVLGILVLGLGAAFNWSWLVAVGVAPLLLSLLPCVAMCALGLCMKHMAVSHGKASTTVSSETDAVPAPLEAPRSCCASRSSDITAVER</sequence>
<keyword evidence="1" id="KW-1133">Transmembrane helix</keyword>
<keyword evidence="1" id="KW-0812">Transmembrane</keyword>
<reference evidence="2 3" key="1">
    <citation type="journal article" date="2016" name="Int. J. Syst. Evol. Microbiol.">
        <title>Ensifer glycinis sp. nov., an novel rhizobial species associated with Glycine spp.</title>
        <authorList>
            <person name="Yan H."/>
            <person name="Yan J."/>
            <person name="Sui X.H."/>
            <person name="Wang E.T."/>
            <person name="Chen W.X."/>
            <person name="Zhang X.X."/>
            <person name="Chen W.F."/>
        </authorList>
    </citation>
    <scope>NUCLEOTIDE SEQUENCE [LARGE SCALE GENOMIC DNA]</scope>
    <source>
        <strain evidence="2 3">CCBAU 23380</strain>
    </source>
</reference>
<dbReference type="EMBL" id="LPUX01000067">
    <property type="protein sequence ID" value="OAP35197.1"/>
    <property type="molecule type" value="Genomic_DNA"/>
</dbReference>
<gene>
    <name evidence="2" type="ORF">AU381_25985</name>
</gene>
<name>A0A178XIZ1_9HYPH</name>
<keyword evidence="3" id="KW-1185">Reference proteome</keyword>
<evidence type="ECO:0000313" key="2">
    <source>
        <dbReference type="EMBL" id="OAP35197.1"/>
    </source>
</evidence>
<evidence type="ECO:0000256" key="1">
    <source>
        <dbReference type="SAM" id="Phobius"/>
    </source>
</evidence>
<dbReference type="Proteomes" id="UP000094025">
    <property type="component" value="Unassembled WGS sequence"/>
</dbReference>
<keyword evidence="1" id="KW-0472">Membrane</keyword>
<organism evidence="2 3">
    <name type="scientific">Sinorhizobium glycinis</name>
    <dbReference type="NCBI Taxonomy" id="1472378"/>
    <lineage>
        <taxon>Bacteria</taxon>
        <taxon>Pseudomonadati</taxon>
        <taxon>Pseudomonadota</taxon>
        <taxon>Alphaproteobacteria</taxon>
        <taxon>Hyphomicrobiales</taxon>
        <taxon>Rhizobiaceae</taxon>
        <taxon>Sinorhizobium/Ensifer group</taxon>
        <taxon>Sinorhizobium</taxon>
    </lineage>
</organism>
<feature type="transmembrane region" description="Helical" evidence="1">
    <location>
        <begin position="31"/>
        <end position="50"/>
    </location>
</feature>
<dbReference type="RefSeq" id="WP_064244435.1">
    <property type="nucleotide sequence ID" value="NZ_LPUX01000067.1"/>
</dbReference>
<accession>A0A178XIZ1</accession>
<proteinExistence type="predicted"/>
<feature type="transmembrane region" description="Helical" evidence="1">
    <location>
        <begin position="56"/>
        <end position="75"/>
    </location>
</feature>
<dbReference type="STRING" id="1472378.AU381_25985"/>
<dbReference type="AlphaFoldDB" id="A0A178XIZ1"/>
<comment type="caution">
    <text evidence="2">The sequence shown here is derived from an EMBL/GenBank/DDBJ whole genome shotgun (WGS) entry which is preliminary data.</text>
</comment>